<evidence type="ECO:0000313" key="2">
    <source>
        <dbReference type="Proteomes" id="UP000217141"/>
    </source>
</evidence>
<protein>
    <recommendedName>
        <fullName evidence="3">Right handed beta helix domain-containing protein</fullName>
    </recommendedName>
</protein>
<proteinExistence type="predicted"/>
<evidence type="ECO:0000313" key="1">
    <source>
        <dbReference type="EMBL" id="ASY45770.1"/>
    </source>
</evidence>
<gene>
    <name evidence="1" type="ORF">CJD35_11365</name>
</gene>
<dbReference type="InterPro" id="IPR012334">
    <property type="entry name" value="Pectin_lyas_fold"/>
</dbReference>
<sequence length="261" mass="27912">MTIAASLSRRLAALRPGDTFVLPDGDIIGNITLPRALSGAKGKPITIKGGKNTRVFGTDNRAAAIGGGGCKWMLLRGIKTVGGLNGFHFGQNGDDYDPAKVIEQIYLVDCHAIDPLDDCFKFNGGSEAHMNLCSGRGGRDQIVDFLGIRRGSIRRSKFSGATCAITCKGGSQAIEIRANDIRNCVDGIHYGEKTAPRWQAPWTDRSAERITIVNNDISVTGNPIALAKGADADVAQLLRDNRLATSKRAKGQMARLVEVYG</sequence>
<dbReference type="KEGG" id="shyd:CJD35_11365"/>
<accession>A0A249MWL8</accession>
<reference evidence="1 2" key="1">
    <citation type="submission" date="2017-08" db="EMBL/GenBank/DDBJ databases">
        <title>Whole Genome Sequence of Sphingobium hydrophobicum C1: Insights into Adaption to the Electronic-waste Contaminated Sediment.</title>
        <authorList>
            <person name="Song D."/>
            <person name="Chen X."/>
            <person name="Xu M."/>
        </authorList>
    </citation>
    <scope>NUCLEOTIDE SEQUENCE [LARGE SCALE GENOMIC DNA]</scope>
    <source>
        <strain evidence="1 2">C1</strain>
    </source>
</reference>
<name>A0A249MWL8_SPHXE</name>
<dbReference type="EMBL" id="CP022745">
    <property type="protein sequence ID" value="ASY45770.1"/>
    <property type="molecule type" value="Genomic_DNA"/>
</dbReference>
<dbReference type="Proteomes" id="UP000217141">
    <property type="component" value="Chromosome I"/>
</dbReference>
<dbReference type="RefSeq" id="WP_095687205.1">
    <property type="nucleotide sequence ID" value="NZ_CP022745.1"/>
</dbReference>
<dbReference type="SUPFAM" id="SSF51126">
    <property type="entry name" value="Pectin lyase-like"/>
    <property type="match status" value="1"/>
</dbReference>
<dbReference type="AlphaFoldDB" id="A0A249MWL8"/>
<organism evidence="1 2">
    <name type="scientific">Sphingobium xenophagum</name>
    <dbReference type="NCBI Taxonomy" id="121428"/>
    <lineage>
        <taxon>Bacteria</taxon>
        <taxon>Pseudomonadati</taxon>
        <taxon>Pseudomonadota</taxon>
        <taxon>Alphaproteobacteria</taxon>
        <taxon>Sphingomonadales</taxon>
        <taxon>Sphingomonadaceae</taxon>
        <taxon>Sphingobium</taxon>
    </lineage>
</organism>
<dbReference type="Gene3D" id="2.160.20.10">
    <property type="entry name" value="Single-stranded right-handed beta-helix, Pectin lyase-like"/>
    <property type="match status" value="1"/>
</dbReference>
<dbReference type="InterPro" id="IPR011050">
    <property type="entry name" value="Pectin_lyase_fold/virulence"/>
</dbReference>
<evidence type="ECO:0008006" key="3">
    <source>
        <dbReference type="Google" id="ProtNLM"/>
    </source>
</evidence>